<dbReference type="CDD" id="cd02955">
    <property type="entry name" value="SSP411"/>
    <property type="match status" value="1"/>
</dbReference>
<sequence length="681" mass="78580">MYSNKLIHETSPYLLQHAHNPVHWYPWGEEALQKAKAENKPILVSIGYAACHWCHVMERESFEDESTAELMNTYFINIKIDREERPDLDHIYMDAVQSMTGSGGWPLNVFLTSECKPFFGGTYFPPVAAFNRKSWKEILMLVQKAYQEKSVEIKLQAEKLTEHLITANSFGSDKQSADESDAVFAKENVKTITENILSQANKEWGGFGNAPKFPQTFSIQFLLRHYHLTKDENALYQALLSLDKMIAGGIYDQIGGGFSRYSTDAKWFAPHFEKMLYDNALLIGVLSEAYQLTKKELYAETIHRTMQFIEREMLSDENGFYSALDADSEGVEGKFYTWSKIEIEKLLQQDASMFCELYDVEENGNWEHTNILWLKETVEKFAAAKGIDLEELKIKVNVWHKILMNERNKRVRPQTDDKILLGWNALMNVACCKAFAATGEENYRQTAIKNMYFLEERFATENNNWHHTYKNGKAKIPAFLDDYAYLIQAYIHLQEITGNSDYLIKAKEITGFVLDNFQEEESGYFFYTHQHQKDIIVRKKEVYDGATPSGNAVMAFNLYYLSVVFDRPDWKHHSQKIIQSLGSAIIKYPTSFGAWVSVLQIMVSGINEIVIAGNDAFDNIFPMLQLYMPNKVFQSTQTEQTLFPLLKGKFNSEKSGFFLCKNYVCNEPIFDMKKFLQICNS</sequence>
<dbReference type="Gene3D" id="1.50.10.20">
    <property type="match status" value="2"/>
</dbReference>
<protein>
    <recommendedName>
        <fullName evidence="1">Spermatogenesis-associated protein 20-like TRX domain-containing protein</fullName>
    </recommendedName>
</protein>
<dbReference type="InterPro" id="IPR036249">
    <property type="entry name" value="Thioredoxin-like_sf"/>
</dbReference>
<comment type="caution">
    <text evidence="2">The sequence shown here is derived from an EMBL/GenBank/DDBJ whole genome shotgun (WGS) entry which is preliminary data.</text>
</comment>
<dbReference type="EMBL" id="MLJW01000032">
    <property type="protein sequence ID" value="OIR08373.1"/>
    <property type="molecule type" value="Genomic_DNA"/>
</dbReference>
<proteinExistence type="predicted"/>
<dbReference type="Pfam" id="PF03190">
    <property type="entry name" value="Thioredox_DsbH"/>
    <property type="match status" value="1"/>
</dbReference>
<dbReference type="InterPro" id="IPR008928">
    <property type="entry name" value="6-hairpin_glycosidase_sf"/>
</dbReference>
<reference evidence="2" key="1">
    <citation type="submission" date="2016-10" db="EMBL/GenBank/DDBJ databases">
        <title>Sequence of Gallionella enrichment culture.</title>
        <authorList>
            <person name="Poehlein A."/>
            <person name="Muehling M."/>
            <person name="Daniel R."/>
        </authorList>
    </citation>
    <scope>NUCLEOTIDE SEQUENCE</scope>
</reference>
<name>A0A1J5SWH3_9ZZZZ</name>
<dbReference type="PANTHER" id="PTHR42899:SF1">
    <property type="entry name" value="SPERMATOGENESIS-ASSOCIATED PROTEIN 20"/>
    <property type="match status" value="1"/>
</dbReference>
<evidence type="ECO:0000313" key="2">
    <source>
        <dbReference type="EMBL" id="OIR08373.1"/>
    </source>
</evidence>
<dbReference type="GO" id="GO:0005975">
    <property type="term" value="P:carbohydrate metabolic process"/>
    <property type="evidence" value="ECO:0007669"/>
    <property type="project" value="InterPro"/>
</dbReference>
<gene>
    <name evidence="2" type="ORF">GALL_95410</name>
</gene>
<dbReference type="SUPFAM" id="SSF52833">
    <property type="entry name" value="Thioredoxin-like"/>
    <property type="match status" value="1"/>
</dbReference>
<dbReference type="Gene3D" id="3.40.30.10">
    <property type="entry name" value="Glutaredoxin"/>
    <property type="match status" value="1"/>
</dbReference>
<dbReference type="InterPro" id="IPR004879">
    <property type="entry name" value="Ssp411-like_TRX"/>
</dbReference>
<dbReference type="PANTHER" id="PTHR42899">
    <property type="entry name" value="SPERMATOGENESIS-ASSOCIATED PROTEIN 20"/>
    <property type="match status" value="1"/>
</dbReference>
<dbReference type="SUPFAM" id="SSF48208">
    <property type="entry name" value="Six-hairpin glycosidases"/>
    <property type="match status" value="1"/>
</dbReference>
<dbReference type="PIRSF" id="PIRSF006402">
    <property type="entry name" value="UCP006402_thioredoxin"/>
    <property type="match status" value="1"/>
</dbReference>
<evidence type="ECO:0000259" key="1">
    <source>
        <dbReference type="Pfam" id="PF03190"/>
    </source>
</evidence>
<accession>A0A1J5SWH3</accession>
<feature type="domain" description="Spermatogenesis-associated protein 20-like TRX" evidence="1">
    <location>
        <begin position="4"/>
        <end position="164"/>
    </location>
</feature>
<organism evidence="2">
    <name type="scientific">mine drainage metagenome</name>
    <dbReference type="NCBI Taxonomy" id="410659"/>
    <lineage>
        <taxon>unclassified sequences</taxon>
        <taxon>metagenomes</taxon>
        <taxon>ecological metagenomes</taxon>
    </lineage>
</organism>
<dbReference type="InterPro" id="IPR024705">
    <property type="entry name" value="Ssp411"/>
</dbReference>
<dbReference type="AlphaFoldDB" id="A0A1J5SWH3"/>